<dbReference type="InterPro" id="IPR002165">
    <property type="entry name" value="Plexin_repeat"/>
</dbReference>
<evidence type="ECO:0000256" key="26">
    <source>
        <dbReference type="SAM" id="MobiDB-lite"/>
    </source>
</evidence>
<evidence type="ECO:0000256" key="16">
    <source>
        <dbReference type="ARBA" id="ARBA00023137"/>
    </source>
</evidence>
<evidence type="ECO:0000256" key="17">
    <source>
        <dbReference type="ARBA" id="ARBA00023157"/>
    </source>
</evidence>
<dbReference type="InterPro" id="IPR001627">
    <property type="entry name" value="Semap_dom"/>
</dbReference>
<dbReference type="InterPro" id="IPR008266">
    <property type="entry name" value="Tyr_kinase_AS"/>
</dbReference>
<dbReference type="KEGG" id="lak:106151934"/>
<protein>
    <recommendedName>
        <fullName evidence="4">Hepatocyte growth factor receptor</fullName>
        <ecNumber evidence="3">2.7.10.1</ecNumber>
    </recommendedName>
    <alternativeName>
        <fullName evidence="23">HGF/SF receptor</fullName>
    </alternativeName>
    <alternativeName>
        <fullName evidence="22">Proto-oncogene c-Met</fullName>
    </alternativeName>
    <alternativeName>
        <fullName evidence="20">Scatter factor receptor</fullName>
    </alternativeName>
    <alternativeName>
        <fullName evidence="21">Tyrosine-protein kinase Met</fullName>
    </alternativeName>
</protein>
<feature type="domain" description="Sema" evidence="29">
    <location>
        <begin position="21"/>
        <end position="504"/>
    </location>
</feature>
<dbReference type="GO" id="GO:0004714">
    <property type="term" value="F:transmembrane receptor protein tyrosine kinase activity"/>
    <property type="evidence" value="ECO:0007669"/>
    <property type="project" value="UniProtKB-EC"/>
</dbReference>
<dbReference type="PRINTS" id="PR00109">
    <property type="entry name" value="TYRKINASE"/>
</dbReference>
<dbReference type="Proteomes" id="UP000085678">
    <property type="component" value="Unplaced"/>
</dbReference>
<keyword evidence="15 27" id="KW-0472">Membrane</keyword>
<sequence>MGFAFLKVRTVFFAVFVTGIQSSFGYVSMPFPTYNPSIVERTKYDHLTQVAVNQENGHVFVGGKNQVYQLDKDLRLMYNITTGPVLDNVLCSPSANCNFRKNVVDNYNKILEIDPVNKVLLYCGSTHQGLCAVGSLKNISQRSLLRGNSTLNYVGGKKSAVAFFGSRPTNFSHYCEGSVVYTGVSYDDRPSEFLPKSISTRCLRAEKESYDMKYLYEHAEYNVFSAIDIASEYKSTFRVKYIYNFEDQGFTYFLIVQPEGLNKHKYNTRLARVCQNDLGYYSYTEMPLECGYIEPYNIATAAYFGVAGSDLGSSAYIQFEANEKVLFVTFGKSHPGSASPDPMSGSAVCVFKMADVMMGFTQTQRDCYEGRQEDASIMKWFIPTASSCERSDLVTVNDHFCGKQDNVAIQGSEPIYGEILFKISNTVLTAVAITTYQTHTVAIIGTNDGRIMKAILNGTENVKPYMNVSLSEDAGIAIEKDMEFDPERKNLYIMAGPKITKFPLESCKVYNECSECVTASDPLNCGWCANELGQGECKMRQECFKRWTKDSCAPLIYSVTPQTGPVQGGTQMTIQGRDFGSNQSQAVVEVKIADTTCNVTYKDSSRILCTTGVSAKGEIDREVYVRVVDRTKTIVKYLIEGQARSQHVFAYKQPSVSSLTPKYGPQSGGTDILIKGRNLNIGSRQAVTVANLPCVIHSTLSDSIKCTTTAWNMTVMYKYIRRYLVRRKRDIGSGRLEVFIDGAVLSDRNLRYTYKEDPTVTSISPRLSTLSGGTTITVRGTYLNVVANPRMGLSLPQKTTTAPFACVAANDGLSMKCVTPNVTHLIAIAPTPARPTTADIWFLMDGVSKLRNFSQTHPKLSPLQIYPDPVYTAFKDSPNPFYIDDEQIKINGKYLHLVHNIGDVSVTVGSAPCTVTALESSYLLCKPGNKPAQVGPNEPLYPVKVTVGNLKFNIGSLRYMQVSSSIMVVGIGAGAGCAFVVIILASVLFYLKRAKKGPFKPKPTPEPLVRYTANPHRNGDNGHLRVHRQGSNDNEYSPLQGARRRGVITSRRRGGRGSDEYGVDGETLLLIQDSHLLIERDNLILGEKIGQGHFGTVFKGYLTVKGQKEEMLMAVKTLHKEFKINYENSEDDRKKFLKEALIMKDFNHCNILQLVGICMDTDNTPLVVLPFMKHGDLLSYIRNEGHMPTVRDLILFAIQIARGMAYLAELKFVHRDLAARNCMLDDGMHVKVADFGLSRDIYEHDYYSSEDKKAKLPVKWMAPESMEKNIYNSKTDVWSYGVVLWELMTRGVTPYPDVDNWDILRYLKSNRRLLQPEYCPDMLYRVMHHCWAAVPKDRPTFQELVEAVSSVITTLEQGQNRVNLDDIYVNVPHDQGYLMPNESSGSRMTVV</sequence>
<feature type="binding site" evidence="25">
    <location>
        <position position="1116"/>
    </location>
    <ligand>
        <name>ATP</name>
        <dbReference type="ChEBI" id="CHEBI:30616"/>
    </ligand>
</feature>
<keyword evidence="19" id="KW-0325">Glycoprotein</keyword>
<dbReference type="SUPFAM" id="SSF103575">
    <property type="entry name" value="Plexin repeat"/>
    <property type="match status" value="1"/>
</dbReference>
<dbReference type="PANTHER" id="PTHR22625">
    <property type="entry name" value="PLEXIN"/>
    <property type="match status" value="1"/>
</dbReference>
<evidence type="ECO:0000256" key="14">
    <source>
        <dbReference type="ARBA" id="ARBA00022989"/>
    </source>
</evidence>
<dbReference type="SUPFAM" id="SSF81296">
    <property type="entry name" value="E set domains"/>
    <property type="match status" value="3"/>
</dbReference>
<feature type="transmembrane region" description="Helical" evidence="27">
    <location>
        <begin position="966"/>
        <end position="991"/>
    </location>
</feature>
<keyword evidence="16" id="KW-0829">Tyrosine-protein kinase</keyword>
<evidence type="ECO:0000256" key="2">
    <source>
        <dbReference type="ARBA" id="ARBA00010297"/>
    </source>
</evidence>
<evidence type="ECO:0000256" key="24">
    <source>
        <dbReference type="PROSITE-ProRule" id="PRU00352"/>
    </source>
</evidence>
<keyword evidence="13" id="KW-0832">Ubl conjugation</keyword>
<keyword evidence="6" id="KW-0808">Transferase</keyword>
<dbReference type="InterPro" id="IPR014756">
    <property type="entry name" value="Ig_E-set"/>
</dbReference>
<gene>
    <name evidence="31 32" type="primary">LOC106151934</name>
</gene>
<dbReference type="PROSITE" id="PS50011">
    <property type="entry name" value="PROTEIN_KINASE_DOM"/>
    <property type="match status" value="1"/>
</dbReference>
<evidence type="ECO:0000256" key="8">
    <source>
        <dbReference type="ARBA" id="ARBA00022729"/>
    </source>
</evidence>
<name>A0A1S3H6S0_LINAN</name>
<dbReference type="Gene3D" id="3.30.200.20">
    <property type="entry name" value="Phosphorylase Kinase, domain 1"/>
    <property type="match status" value="1"/>
</dbReference>
<dbReference type="GO" id="GO:0030334">
    <property type="term" value="P:regulation of cell migration"/>
    <property type="evidence" value="ECO:0007669"/>
    <property type="project" value="TreeGrafter"/>
</dbReference>
<dbReference type="Gene3D" id="2.60.40.10">
    <property type="entry name" value="Immunoglobulins"/>
    <property type="match status" value="3"/>
</dbReference>
<evidence type="ECO:0000256" key="22">
    <source>
        <dbReference type="ARBA" id="ARBA00033117"/>
    </source>
</evidence>
<dbReference type="SMART" id="SM00630">
    <property type="entry name" value="Sema"/>
    <property type="match status" value="1"/>
</dbReference>
<dbReference type="InterPro" id="IPR015943">
    <property type="entry name" value="WD40/YVTN_repeat-like_dom_sf"/>
</dbReference>
<keyword evidence="10 25" id="KW-0547">Nucleotide-binding</keyword>
<comment type="caution">
    <text evidence="24">Lacks conserved residue(s) required for the propagation of feature annotation.</text>
</comment>
<evidence type="ECO:0000256" key="4">
    <source>
        <dbReference type="ARBA" id="ARBA00019839"/>
    </source>
</evidence>
<dbReference type="SUPFAM" id="SSF56112">
    <property type="entry name" value="Protein kinase-like (PK-like)"/>
    <property type="match status" value="1"/>
</dbReference>
<dbReference type="OrthoDB" id="6417648at2759"/>
<dbReference type="Pfam" id="PF01403">
    <property type="entry name" value="Sema"/>
    <property type="match status" value="1"/>
</dbReference>
<comment type="subcellular location">
    <subcellularLocation>
        <location evidence="1">Membrane</location>
        <topology evidence="1">Single-pass membrane protein</topology>
    </subcellularLocation>
</comment>
<dbReference type="InterPro" id="IPR002909">
    <property type="entry name" value="IPT_dom"/>
</dbReference>
<proteinExistence type="inferred from homology"/>
<keyword evidence="9" id="KW-0677">Repeat</keyword>
<evidence type="ECO:0000256" key="21">
    <source>
        <dbReference type="ARBA" id="ARBA00033031"/>
    </source>
</evidence>
<evidence type="ECO:0000256" key="1">
    <source>
        <dbReference type="ARBA" id="ARBA00004167"/>
    </source>
</evidence>
<keyword evidence="14 27" id="KW-1133">Transmembrane helix</keyword>
<dbReference type="CDD" id="cd00603">
    <property type="entry name" value="IPT_PCSR"/>
    <property type="match status" value="1"/>
</dbReference>
<dbReference type="Pfam" id="PF01437">
    <property type="entry name" value="PSI"/>
    <property type="match status" value="1"/>
</dbReference>
<dbReference type="Pfam" id="PF01833">
    <property type="entry name" value="TIG"/>
    <property type="match status" value="4"/>
</dbReference>
<dbReference type="Pfam" id="PF07714">
    <property type="entry name" value="PK_Tyr_Ser-Thr"/>
    <property type="match status" value="1"/>
</dbReference>
<evidence type="ECO:0000256" key="20">
    <source>
        <dbReference type="ARBA" id="ARBA00030820"/>
    </source>
</evidence>
<dbReference type="PROSITE" id="PS51004">
    <property type="entry name" value="SEMA"/>
    <property type="match status" value="1"/>
</dbReference>
<evidence type="ECO:0000256" key="10">
    <source>
        <dbReference type="ARBA" id="ARBA00022741"/>
    </source>
</evidence>
<dbReference type="RefSeq" id="XP_013380825.1">
    <property type="nucleotide sequence ID" value="XM_013525371.1"/>
</dbReference>
<evidence type="ECO:0000256" key="23">
    <source>
        <dbReference type="ARBA" id="ARBA00033136"/>
    </source>
</evidence>
<dbReference type="InterPro" id="IPR016201">
    <property type="entry name" value="PSI"/>
</dbReference>
<evidence type="ECO:0000256" key="9">
    <source>
        <dbReference type="ARBA" id="ARBA00022737"/>
    </source>
</evidence>
<dbReference type="Gene3D" id="1.10.510.10">
    <property type="entry name" value="Transferase(Phosphotransferase) domain 1"/>
    <property type="match status" value="1"/>
</dbReference>
<evidence type="ECO:0000313" key="30">
    <source>
        <dbReference type="Proteomes" id="UP000085678"/>
    </source>
</evidence>
<dbReference type="PROSITE" id="PS00109">
    <property type="entry name" value="PROTEIN_KINASE_TYR"/>
    <property type="match status" value="1"/>
</dbReference>
<dbReference type="PROSITE" id="PS00107">
    <property type="entry name" value="PROTEIN_KINASE_ATP"/>
    <property type="match status" value="1"/>
</dbReference>
<dbReference type="InterPro" id="IPR001245">
    <property type="entry name" value="Ser-Thr/Tyr_kinase_cat_dom"/>
</dbReference>
<keyword evidence="12 25" id="KW-0067">ATP-binding</keyword>
<dbReference type="GO" id="GO:0017154">
    <property type="term" value="F:semaphorin receptor activity"/>
    <property type="evidence" value="ECO:0007669"/>
    <property type="project" value="InterPro"/>
</dbReference>
<dbReference type="InterPro" id="IPR031148">
    <property type="entry name" value="Plexin"/>
</dbReference>
<dbReference type="SMART" id="SM00429">
    <property type="entry name" value="IPT"/>
    <property type="match status" value="3"/>
</dbReference>
<evidence type="ECO:0000256" key="7">
    <source>
        <dbReference type="ARBA" id="ARBA00022692"/>
    </source>
</evidence>
<keyword evidence="5" id="KW-0597">Phosphoprotein</keyword>
<dbReference type="SMART" id="SM00423">
    <property type="entry name" value="PSI"/>
    <property type="match status" value="1"/>
</dbReference>
<keyword evidence="11" id="KW-0418">Kinase</keyword>
<evidence type="ECO:0000256" key="6">
    <source>
        <dbReference type="ARBA" id="ARBA00022679"/>
    </source>
</evidence>
<dbReference type="SMART" id="SM00219">
    <property type="entry name" value="TyrKc"/>
    <property type="match status" value="1"/>
</dbReference>
<dbReference type="EC" id="2.7.10.1" evidence="3"/>
<evidence type="ECO:0000259" key="29">
    <source>
        <dbReference type="PROSITE" id="PS51004"/>
    </source>
</evidence>
<evidence type="ECO:0000256" key="19">
    <source>
        <dbReference type="ARBA" id="ARBA00023180"/>
    </source>
</evidence>
<reference evidence="31 32" key="1">
    <citation type="submission" date="2025-04" db="UniProtKB">
        <authorList>
            <consortium name="RefSeq"/>
        </authorList>
    </citation>
    <scope>IDENTIFICATION</scope>
    <source>
        <tissue evidence="31 32">Gonads</tissue>
    </source>
</reference>
<evidence type="ECO:0000256" key="15">
    <source>
        <dbReference type="ARBA" id="ARBA00023136"/>
    </source>
</evidence>
<dbReference type="PANTHER" id="PTHR22625:SF70">
    <property type="entry name" value="PLEXIN A, ISOFORM A"/>
    <property type="match status" value="1"/>
</dbReference>
<dbReference type="Gene3D" id="3.30.1680.10">
    <property type="entry name" value="ligand-binding face of the semaphorins, domain 2"/>
    <property type="match status" value="1"/>
</dbReference>
<comment type="similarity">
    <text evidence="2">Belongs to the plexin family.</text>
</comment>
<dbReference type="InterPro" id="IPR011009">
    <property type="entry name" value="Kinase-like_dom_sf"/>
</dbReference>
<feature type="domain" description="Protein kinase" evidence="28">
    <location>
        <begin position="1083"/>
        <end position="1352"/>
    </location>
</feature>
<keyword evidence="8" id="KW-0732">Signal</keyword>
<dbReference type="RefSeq" id="XP_013380824.1">
    <property type="nucleotide sequence ID" value="XM_013525370.1"/>
</dbReference>
<dbReference type="InterPro" id="IPR000719">
    <property type="entry name" value="Prot_kinase_dom"/>
</dbReference>
<dbReference type="SUPFAM" id="SSF101912">
    <property type="entry name" value="Sema domain"/>
    <property type="match status" value="1"/>
</dbReference>
<dbReference type="STRING" id="7574.A0A1S3H6S0"/>
<evidence type="ECO:0000256" key="25">
    <source>
        <dbReference type="PROSITE-ProRule" id="PRU10141"/>
    </source>
</evidence>
<evidence type="ECO:0000256" key="27">
    <source>
        <dbReference type="SAM" id="Phobius"/>
    </source>
</evidence>
<keyword evidence="30" id="KW-1185">Reference proteome</keyword>
<dbReference type="InterPro" id="IPR020635">
    <property type="entry name" value="Tyr_kinase_cat_dom"/>
</dbReference>
<dbReference type="CDD" id="cd11236">
    <property type="entry name" value="Sema_plexin_like"/>
    <property type="match status" value="1"/>
</dbReference>
<keyword evidence="7 27" id="KW-0812">Transmembrane</keyword>
<dbReference type="GO" id="GO:0005886">
    <property type="term" value="C:plasma membrane"/>
    <property type="evidence" value="ECO:0007669"/>
    <property type="project" value="TreeGrafter"/>
</dbReference>
<dbReference type="GeneID" id="106151934"/>
<dbReference type="InterPro" id="IPR036352">
    <property type="entry name" value="Semap_dom_sf"/>
</dbReference>
<evidence type="ECO:0000259" key="28">
    <source>
        <dbReference type="PROSITE" id="PS50011"/>
    </source>
</evidence>
<dbReference type="InterPro" id="IPR013783">
    <property type="entry name" value="Ig-like_fold"/>
</dbReference>
<dbReference type="GO" id="GO:0002116">
    <property type="term" value="C:semaphorin receptor complex"/>
    <property type="evidence" value="ECO:0007669"/>
    <property type="project" value="TreeGrafter"/>
</dbReference>
<evidence type="ECO:0000256" key="13">
    <source>
        <dbReference type="ARBA" id="ARBA00022843"/>
    </source>
</evidence>
<keyword evidence="17" id="KW-1015">Disulfide bond</keyword>
<evidence type="ECO:0000256" key="3">
    <source>
        <dbReference type="ARBA" id="ARBA00011902"/>
    </source>
</evidence>
<feature type="region of interest" description="Disordered" evidence="26">
    <location>
        <begin position="1012"/>
        <end position="1044"/>
    </location>
</feature>
<evidence type="ECO:0000313" key="32">
    <source>
        <dbReference type="RefSeq" id="XP_013380825.1"/>
    </source>
</evidence>
<evidence type="ECO:0000313" key="31">
    <source>
        <dbReference type="RefSeq" id="XP_013380824.1"/>
    </source>
</evidence>
<evidence type="ECO:0000256" key="11">
    <source>
        <dbReference type="ARBA" id="ARBA00022777"/>
    </source>
</evidence>
<dbReference type="InterPro" id="IPR017441">
    <property type="entry name" value="Protein_kinase_ATP_BS"/>
</dbReference>
<dbReference type="Gene3D" id="2.130.10.10">
    <property type="entry name" value="YVTN repeat-like/Quinoprotein amine dehydrogenase"/>
    <property type="match status" value="1"/>
</dbReference>
<accession>A0A1S3H6S0</accession>
<dbReference type="GO" id="GO:0005524">
    <property type="term" value="F:ATP binding"/>
    <property type="evidence" value="ECO:0007669"/>
    <property type="project" value="UniProtKB-UniRule"/>
</dbReference>
<keyword evidence="18" id="KW-0675">Receptor</keyword>
<dbReference type="FunFam" id="1.10.510.10:FF:000554">
    <property type="entry name" value="Predicted protein"/>
    <property type="match status" value="1"/>
</dbReference>
<organism evidence="30 31">
    <name type="scientific">Lingula anatina</name>
    <name type="common">Brachiopod</name>
    <name type="synonym">Lingula unguis</name>
    <dbReference type="NCBI Taxonomy" id="7574"/>
    <lineage>
        <taxon>Eukaryota</taxon>
        <taxon>Metazoa</taxon>
        <taxon>Spiralia</taxon>
        <taxon>Lophotrochozoa</taxon>
        <taxon>Brachiopoda</taxon>
        <taxon>Linguliformea</taxon>
        <taxon>Lingulata</taxon>
        <taxon>Lingulida</taxon>
        <taxon>Linguloidea</taxon>
        <taxon>Lingulidae</taxon>
        <taxon>Lingula</taxon>
    </lineage>
</organism>
<evidence type="ECO:0000256" key="18">
    <source>
        <dbReference type="ARBA" id="ARBA00023170"/>
    </source>
</evidence>
<evidence type="ECO:0000256" key="5">
    <source>
        <dbReference type="ARBA" id="ARBA00022553"/>
    </source>
</evidence>
<evidence type="ECO:0000256" key="12">
    <source>
        <dbReference type="ARBA" id="ARBA00022840"/>
    </source>
</evidence>